<dbReference type="InterPro" id="IPR036388">
    <property type="entry name" value="WH-like_DNA-bd_sf"/>
</dbReference>
<dbReference type="Pfam" id="PF04542">
    <property type="entry name" value="Sigma70_r2"/>
    <property type="match status" value="1"/>
</dbReference>
<keyword evidence="3" id="KW-0731">Sigma factor</keyword>
<dbReference type="InterPro" id="IPR013249">
    <property type="entry name" value="RNA_pol_sigma70_r4_t2"/>
</dbReference>
<dbReference type="GO" id="GO:0006352">
    <property type="term" value="P:DNA-templated transcription initiation"/>
    <property type="evidence" value="ECO:0007669"/>
    <property type="project" value="InterPro"/>
</dbReference>
<name>A0A4V3DCK6_9SPHI</name>
<organism evidence="7 8">
    <name type="scientific">Sphingobacterium yanglingense</name>
    <dbReference type="NCBI Taxonomy" id="1437280"/>
    <lineage>
        <taxon>Bacteria</taxon>
        <taxon>Pseudomonadati</taxon>
        <taxon>Bacteroidota</taxon>
        <taxon>Sphingobacteriia</taxon>
        <taxon>Sphingobacteriales</taxon>
        <taxon>Sphingobacteriaceae</taxon>
        <taxon>Sphingobacterium</taxon>
    </lineage>
</organism>
<dbReference type="GO" id="GO:0003677">
    <property type="term" value="F:DNA binding"/>
    <property type="evidence" value="ECO:0007669"/>
    <property type="project" value="InterPro"/>
</dbReference>
<evidence type="ECO:0000313" key="8">
    <source>
        <dbReference type="Proteomes" id="UP000295292"/>
    </source>
</evidence>
<keyword evidence="4" id="KW-0804">Transcription</keyword>
<evidence type="ECO:0000256" key="4">
    <source>
        <dbReference type="ARBA" id="ARBA00023163"/>
    </source>
</evidence>
<evidence type="ECO:0000256" key="3">
    <source>
        <dbReference type="ARBA" id="ARBA00023082"/>
    </source>
</evidence>
<reference evidence="7 8" key="1">
    <citation type="submission" date="2019-03" db="EMBL/GenBank/DDBJ databases">
        <title>Genomic Encyclopedia of Archaeal and Bacterial Type Strains, Phase II (KMG-II): from individual species to whole genera.</title>
        <authorList>
            <person name="Goeker M."/>
        </authorList>
    </citation>
    <scope>NUCLEOTIDE SEQUENCE [LARGE SCALE GENOMIC DNA]</scope>
    <source>
        <strain evidence="7 8">DSM 28353</strain>
    </source>
</reference>
<comment type="caution">
    <text evidence="7">The sequence shown here is derived from an EMBL/GenBank/DDBJ whole genome shotgun (WGS) entry which is preliminary data.</text>
</comment>
<gene>
    <name evidence="7" type="ORF">CLV99_4699</name>
</gene>
<dbReference type="RefSeq" id="WP_133586824.1">
    <property type="nucleotide sequence ID" value="NZ_SNYV01000020.1"/>
</dbReference>
<dbReference type="Gene3D" id="1.10.10.10">
    <property type="entry name" value="Winged helix-like DNA-binding domain superfamily/Winged helix DNA-binding domain"/>
    <property type="match status" value="1"/>
</dbReference>
<evidence type="ECO:0000259" key="5">
    <source>
        <dbReference type="Pfam" id="PF04542"/>
    </source>
</evidence>
<dbReference type="Proteomes" id="UP000295292">
    <property type="component" value="Unassembled WGS sequence"/>
</dbReference>
<evidence type="ECO:0000313" key="7">
    <source>
        <dbReference type="EMBL" id="TDQ72236.1"/>
    </source>
</evidence>
<dbReference type="PANTHER" id="PTHR43133">
    <property type="entry name" value="RNA POLYMERASE ECF-TYPE SIGMA FACTO"/>
    <property type="match status" value="1"/>
</dbReference>
<dbReference type="EMBL" id="SNYV01000020">
    <property type="protein sequence ID" value="TDQ72236.1"/>
    <property type="molecule type" value="Genomic_DNA"/>
</dbReference>
<sequence length="194" mass="22298">MTGYSEYHILAQLRDGDHGAFEQLYDVHKIQLTASVLRLVRSPELAEEVIQETFVSLWEARARVDPSKPLLPYLYTISANKTKNIFRKSVSDTKVRDELLTTFEESYNPIMDSIFRKEYEVLVDSLLAKLTPQQSAVYRLCKLENKSYQEVSQLLGIAEGTVNVHIREANRTLKSLIATRADLLLLLITFFHFS</sequence>
<protein>
    <submittedName>
        <fullName evidence="7">RNA polymerase sigma-70 factor (ECF subfamily)</fullName>
    </submittedName>
</protein>
<dbReference type="InterPro" id="IPR013325">
    <property type="entry name" value="RNA_pol_sigma_r2"/>
</dbReference>
<dbReference type="PANTHER" id="PTHR43133:SF46">
    <property type="entry name" value="RNA POLYMERASE SIGMA-70 FACTOR ECF SUBFAMILY"/>
    <property type="match status" value="1"/>
</dbReference>
<evidence type="ECO:0000259" key="6">
    <source>
        <dbReference type="Pfam" id="PF08281"/>
    </source>
</evidence>
<feature type="domain" description="RNA polymerase sigma factor 70 region 4 type 2" evidence="6">
    <location>
        <begin position="122"/>
        <end position="169"/>
    </location>
</feature>
<dbReference type="InterPro" id="IPR014284">
    <property type="entry name" value="RNA_pol_sigma-70_dom"/>
</dbReference>
<evidence type="ECO:0000256" key="1">
    <source>
        <dbReference type="ARBA" id="ARBA00010641"/>
    </source>
</evidence>
<keyword evidence="2" id="KW-0805">Transcription regulation</keyword>
<comment type="similarity">
    <text evidence="1">Belongs to the sigma-70 factor family. ECF subfamily.</text>
</comment>
<dbReference type="Gene3D" id="1.10.1740.10">
    <property type="match status" value="1"/>
</dbReference>
<dbReference type="Pfam" id="PF08281">
    <property type="entry name" value="Sigma70_r4_2"/>
    <property type="match status" value="1"/>
</dbReference>
<dbReference type="GO" id="GO:0016987">
    <property type="term" value="F:sigma factor activity"/>
    <property type="evidence" value="ECO:0007669"/>
    <property type="project" value="UniProtKB-KW"/>
</dbReference>
<dbReference type="InterPro" id="IPR039425">
    <property type="entry name" value="RNA_pol_sigma-70-like"/>
</dbReference>
<evidence type="ECO:0000256" key="2">
    <source>
        <dbReference type="ARBA" id="ARBA00023015"/>
    </source>
</evidence>
<feature type="domain" description="RNA polymerase sigma-70 region 2" evidence="5">
    <location>
        <begin position="24"/>
        <end position="88"/>
    </location>
</feature>
<dbReference type="InterPro" id="IPR007627">
    <property type="entry name" value="RNA_pol_sigma70_r2"/>
</dbReference>
<dbReference type="InterPro" id="IPR013324">
    <property type="entry name" value="RNA_pol_sigma_r3/r4-like"/>
</dbReference>
<dbReference type="OrthoDB" id="655312at2"/>
<dbReference type="NCBIfam" id="TIGR02937">
    <property type="entry name" value="sigma70-ECF"/>
    <property type="match status" value="1"/>
</dbReference>
<proteinExistence type="inferred from homology"/>
<keyword evidence="8" id="KW-1185">Reference proteome</keyword>
<dbReference type="SUPFAM" id="SSF88946">
    <property type="entry name" value="Sigma2 domain of RNA polymerase sigma factors"/>
    <property type="match status" value="1"/>
</dbReference>
<accession>A0A4V3DCK6</accession>
<dbReference type="SUPFAM" id="SSF88659">
    <property type="entry name" value="Sigma3 and sigma4 domains of RNA polymerase sigma factors"/>
    <property type="match status" value="1"/>
</dbReference>
<dbReference type="AlphaFoldDB" id="A0A4V3DCK6"/>